<feature type="transmembrane region" description="Helical" evidence="4">
    <location>
        <begin position="132"/>
        <end position="151"/>
    </location>
</feature>
<feature type="transmembrane region" description="Helical" evidence="4">
    <location>
        <begin position="278"/>
        <end position="299"/>
    </location>
</feature>
<dbReference type="Gene3D" id="1.20.5.1930">
    <property type="match status" value="1"/>
</dbReference>
<evidence type="ECO:0000313" key="7">
    <source>
        <dbReference type="EMBL" id="RMX05761.1"/>
    </source>
</evidence>
<dbReference type="EMBL" id="RDQO01000003">
    <property type="protein sequence ID" value="RMX05761.1"/>
    <property type="molecule type" value="Genomic_DNA"/>
</dbReference>
<dbReference type="OrthoDB" id="8697484at2"/>
<dbReference type="Pfam" id="PF07695">
    <property type="entry name" value="7TMR-DISM_7TM"/>
    <property type="match status" value="1"/>
</dbReference>
<sequence length="565" mass="62473">MPDRWRSHWSDYQGQAWYRIDWHMQCEAGPAVSAQPLAVAIDHINMAGAVFINGHLLWRDASLVEPLSRSWNMPRLLTLPQVALQPGGNTLWIQVAGSTRDDSGLGEVLIATQDAARQHHERTLLLRRTLPFVNLVGSAILGCFFLACWLLRRSRSSYGWYALASFAWVLLASNIVITTLPPGFSTAGWLRFNLLALILFVSAFCMFLWRFGGQRLPRLERCLLGLGLACSAALLVTPAYVADGLHLAIFWVYALIFSAECIQFPFRAWRTGKLEHWLLAVCTLGFLVAAVHDALLVQQLVDSKIGYSIVSSLLGMVGMALVLALDYTRTLRQVENFNIELGAKVQAATEELAAALEREHAQAIHGARLGERLRIAHDLHDGLGSTLVREIARLEQMRSGMTAEQCVSMLKLLRDDLRQVVDSGSGSALPQEVARTPLQWLAPVRHRFGQLFEARGMRCEWEVGDAWPVVLTSAQLLGLCRVLEEALTNVLKHSQASCLHVCVAPRAGGGLELMVDDNGIGFDTALVDQSLLGIGLRSMSARMARMGGHFHITSQPGHTRVQAWL</sequence>
<feature type="transmembrane region" description="Helical" evidence="4">
    <location>
        <begin position="189"/>
        <end position="211"/>
    </location>
</feature>
<evidence type="ECO:0000256" key="2">
    <source>
        <dbReference type="ARBA" id="ARBA00022777"/>
    </source>
</evidence>
<evidence type="ECO:0000256" key="4">
    <source>
        <dbReference type="SAM" id="Phobius"/>
    </source>
</evidence>
<feature type="transmembrane region" description="Helical" evidence="4">
    <location>
        <begin position="248"/>
        <end position="266"/>
    </location>
</feature>
<dbReference type="InterPro" id="IPR003594">
    <property type="entry name" value="HATPase_dom"/>
</dbReference>
<dbReference type="Proteomes" id="UP000278006">
    <property type="component" value="Unassembled WGS sequence"/>
</dbReference>
<dbReference type="CDD" id="cd16917">
    <property type="entry name" value="HATPase_UhpB-NarQ-NarX-like"/>
    <property type="match status" value="1"/>
</dbReference>
<keyword evidence="3" id="KW-0902">Two-component regulatory system</keyword>
<evidence type="ECO:0000259" key="6">
    <source>
        <dbReference type="Pfam" id="PF07695"/>
    </source>
</evidence>
<feature type="transmembrane region" description="Helical" evidence="4">
    <location>
        <begin position="223"/>
        <end position="242"/>
    </location>
</feature>
<comment type="caution">
    <text evidence="7">The sequence shown here is derived from an EMBL/GenBank/DDBJ whole genome shotgun (WGS) entry which is preliminary data.</text>
</comment>
<dbReference type="Gene3D" id="3.30.565.10">
    <property type="entry name" value="Histidine kinase-like ATPase, C-terminal domain"/>
    <property type="match status" value="1"/>
</dbReference>
<accession>A0A3M6QSD6</accession>
<feature type="transmembrane region" description="Helical" evidence="4">
    <location>
        <begin position="305"/>
        <end position="325"/>
    </location>
</feature>
<dbReference type="AlphaFoldDB" id="A0A3M6QSD6"/>
<protein>
    <submittedName>
        <fullName evidence="7">Histidine kinase</fullName>
    </submittedName>
</protein>
<evidence type="ECO:0000259" key="5">
    <source>
        <dbReference type="Pfam" id="PF02518"/>
    </source>
</evidence>
<dbReference type="InterPro" id="IPR050482">
    <property type="entry name" value="Sensor_HK_TwoCompSys"/>
</dbReference>
<dbReference type="PANTHER" id="PTHR24421">
    <property type="entry name" value="NITRATE/NITRITE SENSOR PROTEIN NARX-RELATED"/>
    <property type="match status" value="1"/>
</dbReference>
<dbReference type="InterPro" id="IPR036890">
    <property type="entry name" value="HATPase_C_sf"/>
</dbReference>
<keyword evidence="8" id="KW-1185">Reference proteome</keyword>
<dbReference type="InterPro" id="IPR011623">
    <property type="entry name" value="7TMR_DISM_rcpt_extracell_dom1"/>
</dbReference>
<keyword evidence="4" id="KW-0472">Membrane</keyword>
<evidence type="ECO:0000256" key="1">
    <source>
        <dbReference type="ARBA" id="ARBA00022679"/>
    </source>
</evidence>
<dbReference type="GO" id="GO:0016301">
    <property type="term" value="F:kinase activity"/>
    <property type="evidence" value="ECO:0007669"/>
    <property type="project" value="UniProtKB-KW"/>
</dbReference>
<feature type="domain" description="Histidine kinase/HSP90-like ATPase" evidence="5">
    <location>
        <begin position="478"/>
        <end position="564"/>
    </location>
</feature>
<organism evidence="7 8">
    <name type="scientific">Corticibacter populi</name>
    <dbReference type="NCBI Taxonomy" id="1550736"/>
    <lineage>
        <taxon>Bacteria</taxon>
        <taxon>Pseudomonadati</taxon>
        <taxon>Pseudomonadota</taxon>
        <taxon>Betaproteobacteria</taxon>
        <taxon>Burkholderiales</taxon>
        <taxon>Comamonadaceae</taxon>
        <taxon>Corticibacter</taxon>
    </lineage>
</organism>
<dbReference type="PANTHER" id="PTHR24421:SF58">
    <property type="entry name" value="SIGNAL TRANSDUCTION HISTIDINE-PROTEIN KINASE_PHOSPHATASE UHPB"/>
    <property type="match status" value="1"/>
</dbReference>
<dbReference type="Pfam" id="PF02518">
    <property type="entry name" value="HATPase_c"/>
    <property type="match status" value="1"/>
</dbReference>
<name>A0A3M6QSD6_9BURK</name>
<evidence type="ECO:0000256" key="3">
    <source>
        <dbReference type="ARBA" id="ARBA00023012"/>
    </source>
</evidence>
<keyword evidence="4" id="KW-1133">Transmembrane helix</keyword>
<keyword evidence="4" id="KW-0812">Transmembrane</keyword>
<evidence type="ECO:0000313" key="8">
    <source>
        <dbReference type="Proteomes" id="UP000278006"/>
    </source>
</evidence>
<gene>
    <name evidence="7" type="ORF">D8I35_11360</name>
</gene>
<feature type="transmembrane region" description="Helical" evidence="4">
    <location>
        <begin position="158"/>
        <end position="177"/>
    </location>
</feature>
<proteinExistence type="predicted"/>
<dbReference type="GO" id="GO:0000160">
    <property type="term" value="P:phosphorelay signal transduction system"/>
    <property type="evidence" value="ECO:0007669"/>
    <property type="project" value="UniProtKB-KW"/>
</dbReference>
<feature type="domain" description="7TM-DISM receptor extracellular" evidence="6">
    <location>
        <begin position="139"/>
        <end position="324"/>
    </location>
</feature>
<keyword evidence="1" id="KW-0808">Transferase</keyword>
<dbReference type="SUPFAM" id="SSF55874">
    <property type="entry name" value="ATPase domain of HSP90 chaperone/DNA topoisomerase II/histidine kinase"/>
    <property type="match status" value="1"/>
</dbReference>
<keyword evidence="2 7" id="KW-0418">Kinase</keyword>
<reference evidence="7 8" key="1">
    <citation type="submission" date="2018-10" db="EMBL/GenBank/DDBJ databases">
        <title>Draft genome of Cortibacter populi DSM10536.</title>
        <authorList>
            <person name="Bernier A.-M."/>
            <person name="Bernard K."/>
        </authorList>
    </citation>
    <scope>NUCLEOTIDE SEQUENCE [LARGE SCALE GENOMIC DNA]</scope>
    <source>
        <strain evidence="7 8">DSM 105136</strain>
    </source>
</reference>
<dbReference type="RefSeq" id="WP_122229336.1">
    <property type="nucleotide sequence ID" value="NZ_RDQO01000003.1"/>
</dbReference>